<dbReference type="Gene3D" id="3.40.50.720">
    <property type="entry name" value="NAD(P)-binding Rossmann-like Domain"/>
    <property type="match status" value="2"/>
</dbReference>
<evidence type="ECO:0000256" key="9">
    <source>
        <dbReference type="ARBA" id="ARBA00030455"/>
    </source>
</evidence>
<dbReference type="PANTHER" id="PTHR10996:SF282">
    <property type="entry name" value="D-3-PHOSPHOGLYCERATE DEHYDROGENASE 1-RELATED"/>
    <property type="match status" value="1"/>
</dbReference>
<dbReference type="SUPFAM" id="SSF52283">
    <property type="entry name" value="Formate/glycerate dehydrogenase catalytic domain-like"/>
    <property type="match status" value="1"/>
</dbReference>
<dbReference type="PROSITE" id="PS00065">
    <property type="entry name" value="D_2_HYDROXYACID_DH_1"/>
    <property type="match status" value="1"/>
</dbReference>
<dbReference type="InterPro" id="IPR006139">
    <property type="entry name" value="D-isomer_2_OHA_DH_cat_dom"/>
</dbReference>
<feature type="domain" description="ACT" evidence="13">
    <location>
        <begin position="340"/>
        <end position="412"/>
    </location>
</feature>
<organism evidence="14 15">
    <name type="scientific">Paludibaculum fermentans</name>
    <dbReference type="NCBI Taxonomy" id="1473598"/>
    <lineage>
        <taxon>Bacteria</taxon>
        <taxon>Pseudomonadati</taxon>
        <taxon>Acidobacteriota</taxon>
        <taxon>Terriglobia</taxon>
        <taxon>Bryobacterales</taxon>
        <taxon>Bryobacteraceae</taxon>
        <taxon>Paludibaculum</taxon>
    </lineage>
</organism>
<dbReference type="InterPro" id="IPR029753">
    <property type="entry name" value="D-isomer_DH_CS"/>
</dbReference>
<reference evidence="14 15" key="1">
    <citation type="submission" date="2020-10" db="EMBL/GenBank/DDBJ databases">
        <title>Complete genome sequence of Paludibaculum fermentans P105T, a facultatively anaerobic acidobacterium capable of dissimilatory Fe(III) reduction.</title>
        <authorList>
            <person name="Dedysh S.N."/>
            <person name="Beletsky A.V."/>
            <person name="Kulichevskaya I.S."/>
            <person name="Mardanov A.V."/>
            <person name="Ravin N.V."/>
        </authorList>
    </citation>
    <scope>NUCLEOTIDE SEQUENCE [LARGE SCALE GENOMIC DNA]</scope>
    <source>
        <strain evidence="14 15">P105</strain>
    </source>
</reference>
<dbReference type="AlphaFoldDB" id="A0A7S7NPG4"/>
<protein>
    <recommendedName>
        <fullName evidence="6">D-3-phosphoglycerate dehydrogenase</fullName>
        <ecNumber evidence="4">1.1.1.399</ecNumber>
        <ecNumber evidence="5">1.1.1.95</ecNumber>
    </recommendedName>
    <alternativeName>
        <fullName evidence="9">2-oxoglutarate reductase</fullName>
    </alternativeName>
</protein>
<dbReference type="PROSITE" id="PS00670">
    <property type="entry name" value="D_2_HYDROXYACID_DH_2"/>
    <property type="match status" value="1"/>
</dbReference>
<name>A0A7S7NPG4_PALFE</name>
<evidence type="ECO:0000256" key="3">
    <source>
        <dbReference type="ARBA" id="ARBA00005854"/>
    </source>
</evidence>
<comment type="catalytic activity">
    <reaction evidence="10">
        <text>(R)-2-hydroxyglutarate + NAD(+) = 2-oxoglutarate + NADH + H(+)</text>
        <dbReference type="Rhea" id="RHEA:49612"/>
        <dbReference type="ChEBI" id="CHEBI:15378"/>
        <dbReference type="ChEBI" id="CHEBI:15801"/>
        <dbReference type="ChEBI" id="CHEBI:16810"/>
        <dbReference type="ChEBI" id="CHEBI:57540"/>
        <dbReference type="ChEBI" id="CHEBI:57945"/>
        <dbReference type="EC" id="1.1.1.399"/>
    </reaction>
</comment>
<dbReference type="InterPro" id="IPR006140">
    <property type="entry name" value="D-isomer_DH_NAD-bd"/>
</dbReference>
<comment type="pathway">
    <text evidence="2">Amino-acid biosynthesis; L-serine biosynthesis; L-serine from 3-phospho-D-glycerate: step 1/3.</text>
</comment>
<dbReference type="Gene3D" id="3.30.70.260">
    <property type="match status" value="1"/>
</dbReference>
<dbReference type="Pfam" id="PF22629">
    <property type="entry name" value="ACT_AHAS_ss"/>
    <property type="match status" value="1"/>
</dbReference>
<gene>
    <name evidence="14" type="primary">serA</name>
    <name evidence="14" type="ORF">IRI77_32220</name>
</gene>
<dbReference type="NCBIfam" id="NF008759">
    <property type="entry name" value="PRK11790.1"/>
    <property type="match status" value="1"/>
</dbReference>
<evidence type="ECO:0000313" key="15">
    <source>
        <dbReference type="Proteomes" id="UP000593892"/>
    </source>
</evidence>
<keyword evidence="8" id="KW-0520">NAD</keyword>
<evidence type="ECO:0000256" key="4">
    <source>
        <dbReference type="ARBA" id="ARBA00013001"/>
    </source>
</evidence>
<evidence type="ECO:0000256" key="11">
    <source>
        <dbReference type="ARBA" id="ARBA00048731"/>
    </source>
</evidence>
<comment type="function">
    <text evidence="1">Catalyzes the reversible oxidation of 3-phospho-D-glycerate to 3-phosphonooxypyruvate, the first step of the phosphorylated L-serine biosynthesis pathway. Also catalyzes the reversible oxidation of 2-hydroxyglutarate to 2-oxoglutarate.</text>
</comment>
<dbReference type="UniPathway" id="UPA00135">
    <property type="reaction ID" value="UER00196"/>
</dbReference>
<dbReference type="CDD" id="cd12176">
    <property type="entry name" value="PGDH_3"/>
    <property type="match status" value="1"/>
</dbReference>
<dbReference type="PROSITE" id="PS51671">
    <property type="entry name" value="ACT"/>
    <property type="match status" value="1"/>
</dbReference>
<keyword evidence="15" id="KW-1185">Reference proteome</keyword>
<dbReference type="Proteomes" id="UP000593892">
    <property type="component" value="Chromosome"/>
</dbReference>
<dbReference type="EC" id="1.1.1.399" evidence="4"/>
<accession>A0A7S7NPG4</accession>
<dbReference type="InterPro" id="IPR029752">
    <property type="entry name" value="D-isomer_DH_CS1"/>
</dbReference>
<dbReference type="RefSeq" id="WP_194449047.1">
    <property type="nucleotide sequence ID" value="NZ_CP063849.1"/>
</dbReference>
<evidence type="ECO:0000256" key="12">
    <source>
        <dbReference type="RuleBase" id="RU003719"/>
    </source>
</evidence>
<dbReference type="InterPro" id="IPR050223">
    <property type="entry name" value="D-isomer_2-hydroxyacid_DH"/>
</dbReference>
<comment type="similarity">
    <text evidence="3 12">Belongs to the D-isomer specific 2-hydroxyacid dehydrogenase family.</text>
</comment>
<proteinExistence type="inferred from homology"/>
<dbReference type="SUPFAM" id="SSF51735">
    <property type="entry name" value="NAD(P)-binding Rossmann-fold domains"/>
    <property type="match status" value="1"/>
</dbReference>
<dbReference type="InterPro" id="IPR054480">
    <property type="entry name" value="AHAS_small-like_ACT"/>
</dbReference>
<evidence type="ECO:0000256" key="2">
    <source>
        <dbReference type="ARBA" id="ARBA00005216"/>
    </source>
</evidence>
<sequence length="412" mass="44258">MSKTSLDKSRIKILLLEGLHPSAEAAIRADGYSWIESHPKSLAPQDLAAAMSDAYFVGIRSATQLTREVIEQAPRLTGIGCFCIGTNQVDLEAALERGIPVFNAPFSNTRSVAELVMAEVVLLMRGIPSRNAAAHRGEWIKTATGSNEVRGKTLGIIGYGHIGTQVGLLAEALGMRVLYYDIETKLALGNARPVSTLEMLLQASDVVTLHVPETPQTMGMFGAAQIAAMKPGSKLINNARGTVVDIDALVVALQSGHIGGAAIDVFPEEPKTAGEEFRSPLRGLDNVLLTPHVGGSTAEAQENIGIEVAEKLIKYSNNGSTLSAVNFPEVALPEHPGLHRLLHIHRNQPGVLSAINAVFSKQEINIAGQYLQTNPRMGYVVIDVESDEKAETLQLKQLLDEVPGTIRTRVLY</sequence>
<dbReference type="KEGG" id="pfer:IRI77_32220"/>
<dbReference type="PANTHER" id="PTHR10996">
    <property type="entry name" value="2-HYDROXYACID DEHYDROGENASE-RELATED"/>
    <property type="match status" value="1"/>
</dbReference>
<dbReference type="InterPro" id="IPR002912">
    <property type="entry name" value="ACT_dom"/>
</dbReference>
<dbReference type="EC" id="1.1.1.95" evidence="5"/>
<dbReference type="GO" id="GO:0004617">
    <property type="term" value="F:phosphoglycerate dehydrogenase activity"/>
    <property type="evidence" value="ECO:0007669"/>
    <property type="project" value="UniProtKB-EC"/>
</dbReference>
<dbReference type="FunFam" id="3.40.50.720:FF:000041">
    <property type="entry name" value="D-3-phosphoglycerate dehydrogenase"/>
    <property type="match status" value="1"/>
</dbReference>
<dbReference type="InterPro" id="IPR045865">
    <property type="entry name" value="ACT-like_dom_sf"/>
</dbReference>
<evidence type="ECO:0000256" key="1">
    <source>
        <dbReference type="ARBA" id="ARBA00003800"/>
    </source>
</evidence>
<dbReference type="GO" id="GO:0047545">
    <property type="term" value="F:(S)-2-hydroxyglutarate dehydrogenase activity"/>
    <property type="evidence" value="ECO:0007669"/>
    <property type="project" value="UniProtKB-ARBA"/>
</dbReference>
<comment type="catalytic activity">
    <reaction evidence="11">
        <text>(2R)-3-phosphoglycerate + NAD(+) = 3-phosphooxypyruvate + NADH + H(+)</text>
        <dbReference type="Rhea" id="RHEA:12641"/>
        <dbReference type="ChEBI" id="CHEBI:15378"/>
        <dbReference type="ChEBI" id="CHEBI:18110"/>
        <dbReference type="ChEBI" id="CHEBI:57540"/>
        <dbReference type="ChEBI" id="CHEBI:57945"/>
        <dbReference type="ChEBI" id="CHEBI:58272"/>
        <dbReference type="EC" id="1.1.1.95"/>
    </reaction>
</comment>
<evidence type="ECO:0000256" key="7">
    <source>
        <dbReference type="ARBA" id="ARBA00023002"/>
    </source>
</evidence>
<evidence type="ECO:0000259" key="13">
    <source>
        <dbReference type="PROSITE" id="PS51671"/>
    </source>
</evidence>
<evidence type="ECO:0000256" key="8">
    <source>
        <dbReference type="ARBA" id="ARBA00023027"/>
    </source>
</evidence>
<evidence type="ECO:0000256" key="5">
    <source>
        <dbReference type="ARBA" id="ARBA00013143"/>
    </source>
</evidence>
<dbReference type="InterPro" id="IPR036291">
    <property type="entry name" value="NAD(P)-bd_dom_sf"/>
</dbReference>
<dbReference type="GO" id="GO:0006564">
    <property type="term" value="P:L-serine biosynthetic process"/>
    <property type="evidence" value="ECO:0007669"/>
    <property type="project" value="UniProtKB-ARBA"/>
</dbReference>
<dbReference type="SUPFAM" id="SSF55021">
    <property type="entry name" value="ACT-like"/>
    <property type="match status" value="1"/>
</dbReference>
<evidence type="ECO:0000256" key="6">
    <source>
        <dbReference type="ARBA" id="ARBA00021582"/>
    </source>
</evidence>
<dbReference type="Pfam" id="PF02826">
    <property type="entry name" value="2-Hacid_dh_C"/>
    <property type="match status" value="1"/>
</dbReference>
<evidence type="ECO:0000256" key="10">
    <source>
        <dbReference type="ARBA" id="ARBA00048126"/>
    </source>
</evidence>
<evidence type="ECO:0000313" key="14">
    <source>
        <dbReference type="EMBL" id="QOY87378.1"/>
    </source>
</evidence>
<dbReference type="EMBL" id="CP063849">
    <property type="protein sequence ID" value="QOY87378.1"/>
    <property type="molecule type" value="Genomic_DNA"/>
</dbReference>
<dbReference type="Pfam" id="PF00389">
    <property type="entry name" value="2-Hacid_dh"/>
    <property type="match status" value="1"/>
</dbReference>
<dbReference type="CDD" id="cd04901">
    <property type="entry name" value="ACT_3PGDH"/>
    <property type="match status" value="1"/>
</dbReference>
<dbReference type="GO" id="GO:0051287">
    <property type="term" value="F:NAD binding"/>
    <property type="evidence" value="ECO:0007669"/>
    <property type="project" value="InterPro"/>
</dbReference>
<keyword evidence="7 12" id="KW-0560">Oxidoreductase</keyword>